<gene>
    <name evidence="1" type="ORF">G3M70_01415</name>
</gene>
<evidence type="ECO:0000313" key="2">
    <source>
        <dbReference type="Proteomes" id="UP000594688"/>
    </source>
</evidence>
<dbReference type="AlphaFoldDB" id="A0A7T0BTB3"/>
<organism evidence="1 2">
    <name type="scientific">Candidatus Nitronauta litoralis</name>
    <dbReference type="NCBI Taxonomy" id="2705533"/>
    <lineage>
        <taxon>Bacteria</taxon>
        <taxon>Pseudomonadati</taxon>
        <taxon>Nitrospinota/Tectimicrobiota group</taxon>
        <taxon>Nitrospinota</taxon>
        <taxon>Nitrospinia</taxon>
        <taxon>Nitrospinales</taxon>
        <taxon>Nitrospinaceae</taxon>
        <taxon>Candidatus Nitronauta</taxon>
    </lineage>
</organism>
<dbReference type="EMBL" id="CP048685">
    <property type="protein sequence ID" value="QPJ60614.1"/>
    <property type="molecule type" value="Genomic_DNA"/>
</dbReference>
<name>A0A7T0BTB3_9BACT</name>
<evidence type="ECO:0008006" key="3">
    <source>
        <dbReference type="Google" id="ProtNLM"/>
    </source>
</evidence>
<proteinExistence type="predicted"/>
<reference evidence="1 2" key="1">
    <citation type="submission" date="2020-02" db="EMBL/GenBank/DDBJ databases">
        <title>Genomic and physiological characterization of two novel Nitrospinaceae genera.</title>
        <authorList>
            <person name="Mueller A.J."/>
            <person name="Jung M.-Y."/>
            <person name="Strachan C.R."/>
            <person name="Herbold C.W."/>
            <person name="Kirkegaard R.H."/>
            <person name="Daims H."/>
        </authorList>
    </citation>
    <scope>NUCLEOTIDE SEQUENCE [LARGE SCALE GENOMIC DNA]</scope>
    <source>
        <strain evidence="1">EB</strain>
    </source>
</reference>
<sequence length="208" mass="24333">MRCADCGLGFSKNSSEDKIFHQKYHDEVINGLHWETPLKENIFYSRTNFRIVFVSKNAPLFLQERTKRVSSMGNLETEFDGGVYDMRVNDMAALLGILNGRAVSIIVLIRMESYWRGKWENIPVSKFPTEKFSDMKRPWGIHFFWIHKKYRGTKILLEMPKAACSISGFSKIELPLRAPFSDEFEHFWKKYSPDGLTLGLPYLRDQKH</sequence>
<protein>
    <recommendedName>
        <fullName evidence="3">N-acetyltransferase ESCO zinc-finger domain-containing protein</fullName>
    </recommendedName>
</protein>
<evidence type="ECO:0000313" key="1">
    <source>
        <dbReference type="EMBL" id="QPJ60614.1"/>
    </source>
</evidence>
<dbReference type="Proteomes" id="UP000594688">
    <property type="component" value="Chromosome"/>
</dbReference>
<dbReference type="KEGG" id="nli:G3M70_01415"/>
<accession>A0A7T0BTB3</accession>